<dbReference type="SUPFAM" id="SSF53850">
    <property type="entry name" value="Periplasmic binding protein-like II"/>
    <property type="match status" value="1"/>
</dbReference>
<evidence type="ECO:0000313" key="3">
    <source>
        <dbReference type="EMBL" id="SHH95340.1"/>
    </source>
</evidence>
<dbReference type="RefSeq" id="WP_245801264.1">
    <property type="nucleotide sequence ID" value="NZ_FQXE01000006.1"/>
</dbReference>
<feature type="signal peptide" evidence="2">
    <location>
        <begin position="1"/>
        <end position="29"/>
    </location>
</feature>
<proteinExistence type="inferred from homology"/>
<keyword evidence="4" id="KW-1185">Reference proteome</keyword>
<feature type="chain" id="PRO_5012409567" evidence="2">
    <location>
        <begin position="30"/>
        <end position="331"/>
    </location>
</feature>
<name>A0A1M5X672_9BURK</name>
<dbReference type="PANTHER" id="PTHR42928:SF5">
    <property type="entry name" value="BLR1237 PROTEIN"/>
    <property type="match status" value="1"/>
</dbReference>
<dbReference type="Gene3D" id="3.40.190.10">
    <property type="entry name" value="Periplasmic binding protein-like II"/>
    <property type="match status" value="1"/>
</dbReference>
<organism evidence="3 4">
    <name type="scientific">Pollutimonas bauzanensis</name>
    <dbReference type="NCBI Taxonomy" id="658167"/>
    <lineage>
        <taxon>Bacteria</taxon>
        <taxon>Pseudomonadati</taxon>
        <taxon>Pseudomonadota</taxon>
        <taxon>Betaproteobacteria</taxon>
        <taxon>Burkholderiales</taxon>
        <taxon>Alcaligenaceae</taxon>
        <taxon>Pollutimonas</taxon>
    </lineage>
</organism>
<dbReference type="InterPro" id="IPR042100">
    <property type="entry name" value="Bug_dom1"/>
</dbReference>
<sequence length="331" mass="34689">MIDTRKILGKAAAVAVASAGLCMAAPANADVASDYPARPITVTTPTAAGGGTDIVARIVSEKLSSILGQAIVISNKPGAGGVIGNQAMLREKNDGYSLFVTANSNQLIVPWVFKNANFDPINDFAPIAGLGVVPYVLAVHPGFPAKNLDEFLALIKKNPGEYQYASAGGGTLNHLIPEMLTHALGTRMEHIPYRGVAPAMADVLSGRVPIVFGSLSSVLENIRAGKLRALGVSSAKRADVLPDVPAIGEKVPDFRSEMWVALYAPAGTPKPIIDKLHKSAQLALADPDTQKLFQGLGMSVMSEGPAELAALQEAEYQQWKETVARAGASMN</sequence>
<protein>
    <submittedName>
        <fullName evidence="3">Tripartite-type tricarboxylate transporter, receptor component TctC</fullName>
    </submittedName>
</protein>
<comment type="similarity">
    <text evidence="1">Belongs to the UPF0065 (bug) family.</text>
</comment>
<dbReference type="STRING" id="658167.SAMN04488135_106179"/>
<reference evidence="3 4" key="1">
    <citation type="submission" date="2016-11" db="EMBL/GenBank/DDBJ databases">
        <authorList>
            <person name="Jaros S."/>
            <person name="Januszkiewicz K."/>
            <person name="Wedrychowicz H."/>
        </authorList>
    </citation>
    <scope>NUCLEOTIDE SEQUENCE [LARGE SCALE GENOMIC DNA]</scope>
    <source>
        <strain evidence="3 4">CGMCC 1.10190</strain>
    </source>
</reference>
<keyword evidence="2" id="KW-0732">Signal</keyword>
<evidence type="ECO:0000313" key="4">
    <source>
        <dbReference type="Proteomes" id="UP000184226"/>
    </source>
</evidence>
<evidence type="ECO:0000256" key="2">
    <source>
        <dbReference type="SAM" id="SignalP"/>
    </source>
</evidence>
<dbReference type="PIRSF" id="PIRSF017082">
    <property type="entry name" value="YflP"/>
    <property type="match status" value="1"/>
</dbReference>
<keyword evidence="3" id="KW-0675">Receptor</keyword>
<dbReference type="EMBL" id="FQXE01000006">
    <property type="protein sequence ID" value="SHH95340.1"/>
    <property type="molecule type" value="Genomic_DNA"/>
</dbReference>
<evidence type="ECO:0000256" key="1">
    <source>
        <dbReference type="ARBA" id="ARBA00006987"/>
    </source>
</evidence>
<dbReference type="AlphaFoldDB" id="A0A1M5X672"/>
<dbReference type="Proteomes" id="UP000184226">
    <property type="component" value="Unassembled WGS sequence"/>
</dbReference>
<dbReference type="CDD" id="cd07012">
    <property type="entry name" value="PBP2_Bug_TTT"/>
    <property type="match status" value="1"/>
</dbReference>
<dbReference type="PANTHER" id="PTHR42928">
    <property type="entry name" value="TRICARBOXYLATE-BINDING PROTEIN"/>
    <property type="match status" value="1"/>
</dbReference>
<gene>
    <name evidence="3" type="ORF">SAMN04488135_106179</name>
</gene>
<dbReference type="Pfam" id="PF03401">
    <property type="entry name" value="TctC"/>
    <property type="match status" value="1"/>
</dbReference>
<dbReference type="InterPro" id="IPR005064">
    <property type="entry name" value="BUG"/>
</dbReference>
<dbReference type="Gene3D" id="3.40.190.150">
    <property type="entry name" value="Bordetella uptake gene, domain 1"/>
    <property type="match status" value="1"/>
</dbReference>
<accession>A0A1M5X672</accession>